<sequence>MIFLAITIHTYRLAHQLERPLNEIYEARKNLIFIVPSREDKNLLLEMLSLKGFRFNLPQIWQWGDLYSGLSDILRRSGFETVVKRQLDPPDHWLVVRHLVHDILASSKELKEKIPAVGQPAFIETIGRQLHELIGEDTLPEDLSTTLNCKSCTDDCPHLTEPTGLLCHIYKKYLSYLNENDLADSAQIPILARKLLDTESLARQLKDRPFVLVGFMSFMRAQREFIDTLDDIGASIDIFKPDSTMGDEFYDAEQQFAEKAFIGKVSEDRPAKIRLFTCGDPRQELETLARNLWFKVEEGVLTFKDIAIEIPSPYKSIAEDVLNAYRIPWKSGSGKYLNETMCWDLVKRLKIAKDENWPFLATIGLLSNPLFGFDLPKEFLEFLKERIPSGAKEWTDILSKSGATESTRIIKKWDSFFNHIKRGSNVESLFQRLLKLLDDELEIRKRAGACVTDPSLDESLYEVSKFLEALEKKALSLAESLPELGPAQKDMLSEAEGWEYLNRFAEETRILPPKRKRESVTIYFDSSPVLATHKLYVVINATSQQWPGKITDPPLLNDEARRIIHENANLAGIHLPLRHERRQQKEALFRRHLYASTEETWLTFSAIDAQGRPNKLSPFLEMDGEKEDLYIIVEETRRPLSKLLPEGERFLREAEVPKDKLSRPRRKPIPSVKPKDEGYLSDIDTWVQCPALYAYRSILKLFQPKEAGLDAQKCGNMLHLLWSKAWKMRSSEKGLSLEACVEQLWEEVVESTYPLLNHIRKLHRHRERLRLQVLRLARIQEEIYLKLRTAFASTEWERQLPPFTINDVSFRGRADRIDHLKEIGQILWDYKTAGSKNYENSLQLASYALALSKADQKTGGAFYLCHSDSMCLGHISKEHKGLDKRLVPEGYSDNIKIKREKLEDIAKRAEEQLISWAKDLTSGSFEPHYDRKTCKDCQYKVLCRKSEIEGGEWLENGEQ</sequence>
<dbReference type="AlphaFoldDB" id="A0A0T5XAS5"/>
<dbReference type="eggNOG" id="COG3857">
    <property type="taxonomic scope" value="Bacteria"/>
</dbReference>
<gene>
    <name evidence="3" type="ORF">HMPREF1705_04637</name>
</gene>
<dbReference type="Gene3D" id="3.90.320.10">
    <property type="match status" value="1"/>
</dbReference>
<evidence type="ECO:0000256" key="1">
    <source>
        <dbReference type="SAM" id="Coils"/>
    </source>
</evidence>
<organism evidence="3 4">
    <name type="scientific">Acetomicrobium hydrogeniformans ATCC BAA-1850</name>
    <dbReference type="NCBI Taxonomy" id="592015"/>
    <lineage>
        <taxon>Bacteria</taxon>
        <taxon>Thermotogati</taxon>
        <taxon>Synergistota</taxon>
        <taxon>Synergistia</taxon>
        <taxon>Synergistales</taxon>
        <taxon>Acetomicrobiaceae</taxon>
        <taxon>Acetomicrobium</taxon>
    </lineage>
</organism>
<reference evidence="4" key="1">
    <citation type="submission" date="2012-09" db="EMBL/GenBank/DDBJ databases">
        <authorList>
            <person name="Weinstock G."/>
            <person name="Sodergren E."/>
            <person name="Clifton S."/>
            <person name="Fulton L."/>
            <person name="Fulton B."/>
            <person name="Courtney L."/>
            <person name="Fronick C."/>
            <person name="Harrison M."/>
            <person name="Strong C."/>
            <person name="Farmer C."/>
            <person name="Delehaunty K."/>
            <person name="Markovic C."/>
            <person name="Hall O."/>
            <person name="Minx P."/>
            <person name="Tomlinson C."/>
            <person name="Mitreva M."/>
            <person name="Nelson J."/>
            <person name="Hou S."/>
            <person name="Wollam A."/>
            <person name="Pepin K.H."/>
            <person name="Johnson M."/>
            <person name="Bhonagiri V."/>
            <person name="Nash W.E."/>
            <person name="Suruliraj S."/>
            <person name="Warren W."/>
            <person name="Chinwalla A."/>
            <person name="Mardis E.R."/>
            <person name="Wilson R.K."/>
        </authorList>
    </citation>
    <scope>NUCLEOTIDE SEQUENCE [LARGE SCALE GENOMIC DNA]</scope>
    <source>
        <strain evidence="4">OS1</strain>
    </source>
</reference>
<evidence type="ECO:0000313" key="3">
    <source>
        <dbReference type="EMBL" id="KRT35362.1"/>
    </source>
</evidence>
<dbReference type="Proteomes" id="UP000005273">
    <property type="component" value="Unassembled WGS sequence"/>
</dbReference>
<dbReference type="InterPro" id="IPR011604">
    <property type="entry name" value="PDDEXK-like_dom_sf"/>
</dbReference>
<feature type="domain" description="PD-(D/E)XK endonuclease-like" evidence="2">
    <location>
        <begin position="681"/>
        <end position="944"/>
    </location>
</feature>
<accession>A0A0T5XAS5</accession>
<dbReference type="EMBL" id="ACJX03000001">
    <property type="protein sequence ID" value="KRT35362.1"/>
    <property type="molecule type" value="Genomic_DNA"/>
</dbReference>
<protein>
    <recommendedName>
        <fullName evidence="2">PD-(D/E)XK endonuclease-like domain-containing protein</fullName>
    </recommendedName>
</protein>
<dbReference type="RefSeq" id="WP_009202003.1">
    <property type="nucleotide sequence ID" value="NZ_ACJX03000001.1"/>
</dbReference>
<dbReference type="STRING" id="592015.HMPREF1705_04637"/>
<dbReference type="Pfam" id="PF12705">
    <property type="entry name" value="PDDEXK_1"/>
    <property type="match status" value="1"/>
</dbReference>
<keyword evidence="4" id="KW-1185">Reference proteome</keyword>
<comment type="caution">
    <text evidence="3">The sequence shown here is derived from an EMBL/GenBank/DDBJ whole genome shotgun (WGS) entry which is preliminary data.</text>
</comment>
<proteinExistence type="predicted"/>
<feature type="coiled-coil region" evidence="1">
    <location>
        <begin position="892"/>
        <end position="919"/>
    </location>
</feature>
<keyword evidence="1" id="KW-0175">Coiled coil</keyword>
<evidence type="ECO:0000313" key="4">
    <source>
        <dbReference type="Proteomes" id="UP000005273"/>
    </source>
</evidence>
<dbReference type="InterPro" id="IPR038726">
    <property type="entry name" value="PDDEXK_AddAB-type"/>
</dbReference>
<evidence type="ECO:0000259" key="2">
    <source>
        <dbReference type="Pfam" id="PF12705"/>
    </source>
</evidence>
<name>A0A0T5XAS5_9BACT</name>
<dbReference type="InterPro" id="IPR027417">
    <property type="entry name" value="P-loop_NTPase"/>
</dbReference>
<dbReference type="SUPFAM" id="SSF52540">
    <property type="entry name" value="P-loop containing nucleoside triphosphate hydrolases"/>
    <property type="match status" value="1"/>
</dbReference>